<comment type="caution">
    <text evidence="1">The sequence shown here is derived from an EMBL/GenBank/DDBJ whole genome shotgun (WGS) entry which is preliminary data.</text>
</comment>
<evidence type="ECO:0000313" key="1">
    <source>
        <dbReference type="EMBL" id="MBL0720150.1"/>
    </source>
</evidence>
<dbReference type="CDD" id="cd06558">
    <property type="entry name" value="crotonase-like"/>
    <property type="match status" value="1"/>
</dbReference>
<dbReference type="PANTHER" id="PTHR43459">
    <property type="entry name" value="ENOYL-COA HYDRATASE"/>
    <property type="match status" value="1"/>
</dbReference>
<sequence>MLRTEDHGPVRLLHLGPRDGAPRLHAAACAAAVEALQIAGDDPRVRLLLLAGEGLRFCVGGPWALLHGPGRSPGADAELAALDAGHQLLEALHHLEKPTLAAVEGEAAGLGCTLALACDLVVATGASRFQPWPQGLPAAEGAGERWLAERLPHALRQEMLWTGEALEAGRLHALGLINRICPPGQALREALKLAEAVLHAGRHRPPLRAARNGPGETPLHLLLAAERQALIARLLRSA</sequence>
<reference evidence="1 2" key="1">
    <citation type="submission" date="2021-01" db="EMBL/GenBank/DDBJ databases">
        <title>Piscinibacter sp. Jin2 Genome sequencing and assembly.</title>
        <authorList>
            <person name="Kim I."/>
        </authorList>
    </citation>
    <scope>NUCLEOTIDE SEQUENCE [LARGE SCALE GENOMIC DNA]</scope>
    <source>
        <strain evidence="1 2">Jin2</strain>
    </source>
</reference>
<keyword evidence="2" id="KW-1185">Reference proteome</keyword>
<dbReference type="GO" id="GO:0003824">
    <property type="term" value="F:catalytic activity"/>
    <property type="evidence" value="ECO:0007669"/>
    <property type="project" value="UniProtKB-ARBA"/>
</dbReference>
<dbReference type="InterPro" id="IPR029045">
    <property type="entry name" value="ClpP/crotonase-like_dom_sf"/>
</dbReference>
<dbReference type="Proteomes" id="UP000643207">
    <property type="component" value="Unassembled WGS sequence"/>
</dbReference>
<protein>
    <submittedName>
        <fullName evidence="1">Enoyl-CoA hydratase/isomerase family protein</fullName>
    </submittedName>
</protein>
<accession>A0A9X1BNL7</accession>
<dbReference type="PANTHER" id="PTHR43459:SF1">
    <property type="entry name" value="EG:BACN32G11.4 PROTEIN"/>
    <property type="match status" value="1"/>
</dbReference>
<gene>
    <name evidence="1" type="ORF">JI742_09640</name>
</gene>
<dbReference type="AlphaFoldDB" id="A0A9X1BNL7"/>
<dbReference type="Pfam" id="PF00378">
    <property type="entry name" value="ECH_1"/>
    <property type="match status" value="1"/>
</dbReference>
<dbReference type="SUPFAM" id="SSF52096">
    <property type="entry name" value="ClpP/crotonase"/>
    <property type="match status" value="1"/>
</dbReference>
<organism evidence="1 2">
    <name type="scientific">Aquariibacter lacus</name>
    <dbReference type="NCBI Taxonomy" id="2801332"/>
    <lineage>
        <taxon>Bacteria</taxon>
        <taxon>Pseudomonadati</taxon>
        <taxon>Pseudomonadota</taxon>
        <taxon>Betaproteobacteria</taxon>
        <taxon>Burkholderiales</taxon>
        <taxon>Sphaerotilaceae</taxon>
        <taxon>Aquariibacter</taxon>
    </lineage>
</organism>
<name>A0A9X1BNL7_9BURK</name>
<dbReference type="EMBL" id="JAERRA010000001">
    <property type="protein sequence ID" value="MBL0720150.1"/>
    <property type="molecule type" value="Genomic_DNA"/>
</dbReference>
<dbReference type="RefSeq" id="WP_201825974.1">
    <property type="nucleotide sequence ID" value="NZ_JAERRA010000001.1"/>
</dbReference>
<dbReference type="Gene3D" id="3.90.226.10">
    <property type="entry name" value="2-enoyl-CoA Hydratase, Chain A, domain 1"/>
    <property type="match status" value="1"/>
</dbReference>
<proteinExistence type="predicted"/>
<evidence type="ECO:0000313" key="2">
    <source>
        <dbReference type="Proteomes" id="UP000643207"/>
    </source>
</evidence>
<dbReference type="InterPro" id="IPR001753">
    <property type="entry name" value="Enoyl-CoA_hydra/iso"/>
</dbReference>